<feature type="non-terminal residue" evidence="1">
    <location>
        <position position="82"/>
    </location>
</feature>
<organism evidence="1 2">
    <name type="scientific">Mytilus galloprovincialis</name>
    <name type="common">Mediterranean mussel</name>
    <dbReference type="NCBI Taxonomy" id="29158"/>
    <lineage>
        <taxon>Eukaryota</taxon>
        <taxon>Metazoa</taxon>
        <taxon>Spiralia</taxon>
        <taxon>Lophotrochozoa</taxon>
        <taxon>Mollusca</taxon>
        <taxon>Bivalvia</taxon>
        <taxon>Autobranchia</taxon>
        <taxon>Pteriomorphia</taxon>
        <taxon>Mytilida</taxon>
        <taxon>Mytiloidea</taxon>
        <taxon>Mytilidae</taxon>
        <taxon>Mytilinae</taxon>
        <taxon>Mytilus</taxon>
    </lineage>
</organism>
<keyword evidence="2" id="KW-1185">Reference proteome</keyword>
<comment type="caution">
    <text evidence="1">The sequence shown here is derived from an EMBL/GenBank/DDBJ whole genome shotgun (WGS) entry which is preliminary data.</text>
</comment>
<reference evidence="1" key="1">
    <citation type="submission" date="2018-11" db="EMBL/GenBank/DDBJ databases">
        <authorList>
            <person name="Alioto T."/>
            <person name="Alioto T."/>
        </authorList>
    </citation>
    <scope>NUCLEOTIDE SEQUENCE</scope>
</reference>
<dbReference type="OrthoDB" id="6076705at2759"/>
<dbReference type="EMBL" id="UYJE01010430">
    <property type="protein sequence ID" value="VDI83124.1"/>
    <property type="molecule type" value="Genomic_DNA"/>
</dbReference>
<name>A0A8B6HS61_MYTGA</name>
<evidence type="ECO:0000313" key="2">
    <source>
        <dbReference type="Proteomes" id="UP000596742"/>
    </source>
</evidence>
<dbReference type="Gene3D" id="2.20.100.10">
    <property type="entry name" value="Thrombospondin type-1 (TSP1) repeat"/>
    <property type="match status" value="1"/>
</dbReference>
<gene>
    <name evidence="1" type="ORF">MGAL_10B073805</name>
</gene>
<evidence type="ECO:0000313" key="1">
    <source>
        <dbReference type="EMBL" id="VDI83124.1"/>
    </source>
</evidence>
<dbReference type="Proteomes" id="UP000596742">
    <property type="component" value="Unassembled WGS sequence"/>
</dbReference>
<feature type="non-terminal residue" evidence="1">
    <location>
        <position position="1"/>
    </location>
</feature>
<sequence>LTVGLITKWTCDTNDDVNPQCLWSAWSFLTLCSPSTIFGKQYRFRKYYGPEHSCHKNETIEDKDCADDQYKFDLTLINRHFT</sequence>
<dbReference type="InterPro" id="IPR036383">
    <property type="entry name" value="TSP1_rpt_sf"/>
</dbReference>
<protein>
    <submittedName>
        <fullName evidence="1">Uncharacterized protein</fullName>
    </submittedName>
</protein>
<accession>A0A8B6HS61</accession>
<proteinExistence type="predicted"/>
<dbReference type="SUPFAM" id="SSF82895">
    <property type="entry name" value="TSP-1 type 1 repeat"/>
    <property type="match status" value="1"/>
</dbReference>
<dbReference type="AlphaFoldDB" id="A0A8B6HS61"/>